<dbReference type="PRINTS" id="PR00421">
    <property type="entry name" value="THIOREDOXIN"/>
</dbReference>
<dbReference type="STRING" id="1077348.A0A2G8S223"/>
<keyword evidence="6" id="KW-1185">Reference proteome</keyword>
<dbReference type="SUPFAM" id="SSF48452">
    <property type="entry name" value="TPR-like"/>
    <property type="match status" value="1"/>
</dbReference>
<dbReference type="PROSITE" id="PS50005">
    <property type="entry name" value="TPR"/>
    <property type="match status" value="1"/>
</dbReference>
<dbReference type="Gene3D" id="1.25.40.10">
    <property type="entry name" value="Tetratricopeptide repeat domain"/>
    <property type="match status" value="1"/>
</dbReference>
<dbReference type="SMART" id="SM00028">
    <property type="entry name" value="TPR"/>
    <property type="match status" value="1"/>
</dbReference>
<dbReference type="Pfam" id="PF13414">
    <property type="entry name" value="TPR_11"/>
    <property type="match status" value="1"/>
</dbReference>
<dbReference type="PROSITE" id="PS51352">
    <property type="entry name" value="THIOREDOXIN_2"/>
    <property type="match status" value="1"/>
</dbReference>
<feature type="domain" description="Thioredoxin" evidence="4">
    <location>
        <begin position="1"/>
        <end position="110"/>
    </location>
</feature>
<evidence type="ECO:0000313" key="6">
    <source>
        <dbReference type="Proteomes" id="UP000230002"/>
    </source>
</evidence>
<protein>
    <recommendedName>
        <fullName evidence="1">Thioredoxin</fullName>
    </recommendedName>
</protein>
<dbReference type="GO" id="GO:0006950">
    <property type="term" value="P:response to stress"/>
    <property type="evidence" value="ECO:0007669"/>
    <property type="project" value="UniProtKB-ARBA"/>
</dbReference>
<dbReference type="PROSITE" id="PS00194">
    <property type="entry name" value="THIOREDOXIN_1"/>
    <property type="match status" value="1"/>
</dbReference>
<dbReference type="InterPro" id="IPR017937">
    <property type="entry name" value="Thioredoxin_CS"/>
</dbReference>
<organism evidence="5 6">
    <name type="scientific">Ganoderma sinense ZZ0214-1</name>
    <dbReference type="NCBI Taxonomy" id="1077348"/>
    <lineage>
        <taxon>Eukaryota</taxon>
        <taxon>Fungi</taxon>
        <taxon>Dikarya</taxon>
        <taxon>Basidiomycota</taxon>
        <taxon>Agaricomycotina</taxon>
        <taxon>Agaricomycetes</taxon>
        <taxon>Polyporales</taxon>
        <taxon>Polyporaceae</taxon>
        <taxon>Ganoderma</taxon>
    </lineage>
</organism>
<evidence type="ECO:0000259" key="4">
    <source>
        <dbReference type="PROSITE" id="PS51352"/>
    </source>
</evidence>
<proteinExistence type="predicted"/>
<dbReference type="Gene3D" id="3.40.30.10">
    <property type="entry name" value="Glutaredoxin"/>
    <property type="match status" value="1"/>
</dbReference>
<accession>A0A2G8S223</accession>
<feature type="repeat" description="TPR" evidence="3">
    <location>
        <begin position="124"/>
        <end position="157"/>
    </location>
</feature>
<gene>
    <name evidence="5" type="ORF">GSI_10947</name>
</gene>
<reference evidence="5 6" key="1">
    <citation type="journal article" date="2015" name="Sci. Rep.">
        <title>Chromosome-level genome map provides insights into diverse defense mechanisms in the medicinal fungus Ganoderma sinense.</title>
        <authorList>
            <person name="Zhu Y."/>
            <person name="Xu J."/>
            <person name="Sun C."/>
            <person name="Zhou S."/>
            <person name="Xu H."/>
            <person name="Nelson D.R."/>
            <person name="Qian J."/>
            <person name="Song J."/>
            <person name="Luo H."/>
            <person name="Xiang L."/>
            <person name="Li Y."/>
            <person name="Xu Z."/>
            <person name="Ji A."/>
            <person name="Wang L."/>
            <person name="Lu S."/>
            <person name="Hayward A."/>
            <person name="Sun W."/>
            <person name="Li X."/>
            <person name="Schwartz D.C."/>
            <person name="Wang Y."/>
            <person name="Chen S."/>
        </authorList>
    </citation>
    <scope>NUCLEOTIDE SEQUENCE [LARGE SCALE GENOMIC DNA]</scope>
    <source>
        <strain evidence="5 6">ZZ0214-1</strain>
    </source>
</reference>
<dbReference type="Pfam" id="PF00085">
    <property type="entry name" value="Thioredoxin"/>
    <property type="match status" value="1"/>
</dbReference>
<keyword evidence="2" id="KW-1015">Disulfide bond</keyword>
<dbReference type="CDD" id="cd02947">
    <property type="entry name" value="TRX_family"/>
    <property type="match status" value="1"/>
</dbReference>
<evidence type="ECO:0000256" key="3">
    <source>
        <dbReference type="PROSITE-ProRule" id="PRU00339"/>
    </source>
</evidence>
<dbReference type="Proteomes" id="UP000230002">
    <property type="component" value="Unassembled WGS sequence"/>
</dbReference>
<dbReference type="InterPro" id="IPR019734">
    <property type="entry name" value="TPR_rpt"/>
</dbReference>
<keyword evidence="3" id="KW-0802">TPR repeat</keyword>
<dbReference type="InterPro" id="IPR011990">
    <property type="entry name" value="TPR-like_helical_dom_sf"/>
</dbReference>
<evidence type="ECO:0000256" key="1">
    <source>
        <dbReference type="ARBA" id="ARBA00020570"/>
    </source>
</evidence>
<sequence length="279" mass="30235">MGQPTHIDSVSDWNTALRAAKENKQPIIVDFFATWCGPCKVIAPIFEQLASHYPNGVFLKVDVDKVPPIAQKYQVTAMPTFIVIKESGVVDMMRGADARGLAAMVAKHASAPPAPSGPPLPAEAEKAKAEGNAAFAKGEYQEAIESYTRAIEIAPKSAVLYGNRALAYVKLIKSGVPPKEERQKLRPKLVSDAHQATTLDEQWAKGWVRMAEAMVLAGDEEGNESVKEEKRAEERRVSLEGAQAALENAIEVGEGKVKAEAQKSLEEIQVQLKAYSSPS</sequence>
<evidence type="ECO:0000256" key="2">
    <source>
        <dbReference type="ARBA" id="ARBA00023157"/>
    </source>
</evidence>
<dbReference type="EMBL" id="AYKW01000034">
    <property type="protein sequence ID" value="PIL27794.1"/>
    <property type="molecule type" value="Genomic_DNA"/>
</dbReference>
<evidence type="ECO:0000313" key="5">
    <source>
        <dbReference type="EMBL" id="PIL27794.1"/>
    </source>
</evidence>
<dbReference type="OrthoDB" id="2121326at2759"/>
<comment type="caution">
    <text evidence="5">The sequence shown here is derived from an EMBL/GenBank/DDBJ whole genome shotgun (WGS) entry which is preliminary data.</text>
</comment>
<dbReference type="InterPro" id="IPR013766">
    <property type="entry name" value="Thioredoxin_domain"/>
</dbReference>
<dbReference type="PANTHER" id="PTHR46115">
    <property type="entry name" value="THIOREDOXIN-LIKE PROTEIN 1"/>
    <property type="match status" value="1"/>
</dbReference>
<dbReference type="SUPFAM" id="SSF52833">
    <property type="entry name" value="Thioredoxin-like"/>
    <property type="match status" value="1"/>
</dbReference>
<dbReference type="AlphaFoldDB" id="A0A2G8S223"/>
<dbReference type="InterPro" id="IPR036249">
    <property type="entry name" value="Thioredoxin-like_sf"/>
</dbReference>
<dbReference type="FunFam" id="3.40.30.10:FF:000245">
    <property type="entry name" value="Thioredoxin"/>
    <property type="match status" value="1"/>
</dbReference>
<name>A0A2G8S223_9APHY</name>